<evidence type="ECO:0000256" key="4">
    <source>
        <dbReference type="ARBA" id="ARBA00023157"/>
    </source>
</evidence>
<dbReference type="Pfam" id="PF00089">
    <property type="entry name" value="Trypsin"/>
    <property type="match status" value="1"/>
</dbReference>
<dbReference type="Gene3D" id="2.40.10.10">
    <property type="entry name" value="Trypsin-like serine proteases"/>
    <property type="match status" value="1"/>
</dbReference>
<feature type="domain" description="Peptidase S1" evidence="7">
    <location>
        <begin position="28"/>
        <end position="262"/>
    </location>
</feature>
<dbReference type="InterPro" id="IPR009003">
    <property type="entry name" value="Peptidase_S1_PA"/>
</dbReference>
<dbReference type="Proteomes" id="UP000677054">
    <property type="component" value="Unassembled WGS sequence"/>
</dbReference>
<dbReference type="GO" id="GO:0006508">
    <property type="term" value="P:proteolysis"/>
    <property type="evidence" value="ECO:0007669"/>
    <property type="project" value="UniProtKB-KW"/>
</dbReference>
<dbReference type="EMBL" id="CAJPEV010002474">
    <property type="protein sequence ID" value="CAG0897022.1"/>
    <property type="molecule type" value="Genomic_DNA"/>
</dbReference>
<protein>
    <recommendedName>
        <fullName evidence="7">Peptidase S1 domain-containing protein</fullName>
    </recommendedName>
</protein>
<accession>A0A7R9FNQ9</accession>
<dbReference type="PROSITE" id="PS00135">
    <property type="entry name" value="TRYPSIN_SER"/>
    <property type="match status" value="1"/>
</dbReference>
<feature type="region of interest" description="Disordered" evidence="6">
    <location>
        <begin position="1"/>
        <end position="25"/>
    </location>
</feature>
<organism evidence="8">
    <name type="scientific">Darwinula stevensoni</name>
    <dbReference type="NCBI Taxonomy" id="69355"/>
    <lineage>
        <taxon>Eukaryota</taxon>
        <taxon>Metazoa</taxon>
        <taxon>Ecdysozoa</taxon>
        <taxon>Arthropoda</taxon>
        <taxon>Crustacea</taxon>
        <taxon>Oligostraca</taxon>
        <taxon>Ostracoda</taxon>
        <taxon>Podocopa</taxon>
        <taxon>Podocopida</taxon>
        <taxon>Darwinulocopina</taxon>
        <taxon>Darwinuloidea</taxon>
        <taxon>Darwinulidae</taxon>
        <taxon>Darwinula</taxon>
    </lineage>
</organism>
<dbReference type="SUPFAM" id="SSF50494">
    <property type="entry name" value="Trypsin-like serine proteases"/>
    <property type="match status" value="1"/>
</dbReference>
<evidence type="ECO:0000256" key="2">
    <source>
        <dbReference type="ARBA" id="ARBA00022801"/>
    </source>
</evidence>
<evidence type="ECO:0000313" key="8">
    <source>
        <dbReference type="EMBL" id="CAD7249759.1"/>
    </source>
</evidence>
<dbReference type="PANTHER" id="PTHR24252">
    <property type="entry name" value="ACROSIN-RELATED"/>
    <property type="match status" value="1"/>
</dbReference>
<dbReference type="FunFam" id="2.40.10.10:FF:000036">
    <property type="entry name" value="Trypsin beta"/>
    <property type="match status" value="1"/>
</dbReference>
<dbReference type="InterPro" id="IPR001254">
    <property type="entry name" value="Trypsin_dom"/>
</dbReference>
<dbReference type="PRINTS" id="PR00722">
    <property type="entry name" value="CHYMOTRYPSIN"/>
</dbReference>
<keyword evidence="1 5" id="KW-0645">Protease</keyword>
<feature type="compositionally biased region" description="Acidic residues" evidence="6">
    <location>
        <begin position="12"/>
        <end position="23"/>
    </location>
</feature>
<dbReference type="PROSITE" id="PS50240">
    <property type="entry name" value="TRYPSIN_DOM"/>
    <property type="match status" value="1"/>
</dbReference>
<evidence type="ECO:0000256" key="1">
    <source>
        <dbReference type="ARBA" id="ARBA00022670"/>
    </source>
</evidence>
<feature type="compositionally biased region" description="Polar residues" evidence="6">
    <location>
        <begin position="1"/>
        <end position="11"/>
    </location>
</feature>
<dbReference type="OrthoDB" id="93664at2759"/>
<reference evidence="8" key="1">
    <citation type="submission" date="2020-11" db="EMBL/GenBank/DDBJ databases">
        <authorList>
            <person name="Tran Van P."/>
        </authorList>
    </citation>
    <scope>NUCLEOTIDE SEQUENCE</scope>
</reference>
<dbReference type="InterPro" id="IPR033116">
    <property type="entry name" value="TRYPSIN_SER"/>
</dbReference>
<dbReference type="CDD" id="cd00190">
    <property type="entry name" value="Tryp_SPc"/>
    <property type="match status" value="1"/>
</dbReference>
<dbReference type="PROSITE" id="PS00134">
    <property type="entry name" value="TRYPSIN_HIS"/>
    <property type="match status" value="1"/>
</dbReference>
<evidence type="ECO:0000256" key="5">
    <source>
        <dbReference type="RuleBase" id="RU363034"/>
    </source>
</evidence>
<dbReference type="InterPro" id="IPR043504">
    <property type="entry name" value="Peptidase_S1_PA_chymotrypsin"/>
</dbReference>
<keyword evidence="2 5" id="KW-0378">Hydrolase</keyword>
<dbReference type="PANTHER" id="PTHR24252:SF7">
    <property type="entry name" value="HYALIN"/>
    <property type="match status" value="1"/>
</dbReference>
<gene>
    <name evidence="8" type="ORF">DSTB1V02_LOCUS9546</name>
</gene>
<keyword evidence="4" id="KW-1015">Disulfide bond</keyword>
<keyword evidence="3 5" id="KW-0720">Serine protease</keyword>
<evidence type="ECO:0000256" key="3">
    <source>
        <dbReference type="ARBA" id="ARBA00022825"/>
    </source>
</evidence>
<proteinExistence type="predicted"/>
<dbReference type="SMART" id="SM00020">
    <property type="entry name" value="Tryp_SPc"/>
    <property type="match status" value="1"/>
</dbReference>
<dbReference type="InterPro" id="IPR001314">
    <property type="entry name" value="Peptidase_S1A"/>
</dbReference>
<evidence type="ECO:0000256" key="6">
    <source>
        <dbReference type="SAM" id="MobiDB-lite"/>
    </source>
</evidence>
<name>A0A7R9FNQ9_9CRUS</name>
<evidence type="ECO:0000259" key="7">
    <source>
        <dbReference type="PROSITE" id="PS50240"/>
    </source>
</evidence>
<dbReference type="EMBL" id="LR901991">
    <property type="protein sequence ID" value="CAD7249759.1"/>
    <property type="molecule type" value="Genomic_DNA"/>
</dbReference>
<dbReference type="InterPro" id="IPR018114">
    <property type="entry name" value="TRYPSIN_HIS"/>
</dbReference>
<evidence type="ECO:0000313" key="9">
    <source>
        <dbReference type="Proteomes" id="UP000677054"/>
    </source>
</evidence>
<sequence length="298" mass="32824">MLSCGVSQTEEISLDTEENAEESELGRIIGGTPVPSQKKYPWIAWMGEAENVFNCGGALINDRYVLTASHCVASNPSRTYYVSLGSKKLFQWPAGEAMKVRATAIMHPEYDEKTFENDLALLKLHVPVNFTTYPNIRPICLSSNAKPNPGTSVTIAGWGLTSANGLPSDQLMEATLNVIRQEVCQKYFPSKNITDNYICAQSSGKNTCQGDSGSSLMHRTPAGYYQSVGVTSFGKVDCLPQYGGVFARTTNYVENFIKMNTEDAEWCLAPNGGLRPHSSRFFHIFCLFLCLPVPSSWK</sequence>
<dbReference type="GO" id="GO:0004252">
    <property type="term" value="F:serine-type endopeptidase activity"/>
    <property type="evidence" value="ECO:0007669"/>
    <property type="project" value="InterPro"/>
</dbReference>
<dbReference type="AlphaFoldDB" id="A0A7R9FNQ9"/>
<keyword evidence="9" id="KW-1185">Reference proteome</keyword>